<dbReference type="OrthoDB" id="9810153at2"/>
<dbReference type="Pfam" id="PF06207">
    <property type="entry name" value="DUF1002"/>
    <property type="match status" value="1"/>
</dbReference>
<reference evidence="2 3" key="1">
    <citation type="submission" date="2016-10" db="EMBL/GenBank/DDBJ databases">
        <authorList>
            <person name="de Groot N.N."/>
        </authorList>
    </citation>
    <scope>NUCLEOTIDE SEQUENCE [LARGE SCALE GENOMIC DNA]</scope>
    <source>
        <strain evidence="2 3">DSM 44945</strain>
    </source>
</reference>
<name>A0A1I2MFY9_9BACL</name>
<dbReference type="Proteomes" id="UP000198661">
    <property type="component" value="Unassembled WGS sequence"/>
</dbReference>
<evidence type="ECO:0000313" key="2">
    <source>
        <dbReference type="EMBL" id="SFF88286.1"/>
    </source>
</evidence>
<protein>
    <submittedName>
        <fullName evidence="2">Uncharacterized protein YpuA, DUF1002 family</fullName>
    </submittedName>
</protein>
<keyword evidence="3" id="KW-1185">Reference proteome</keyword>
<gene>
    <name evidence="2" type="ORF">SAMN04488025_107102</name>
</gene>
<feature type="signal peptide" evidence="1">
    <location>
        <begin position="1"/>
        <end position="29"/>
    </location>
</feature>
<dbReference type="AlphaFoldDB" id="A0A1I2MFY9"/>
<sequence length="299" mass="32950">MNWKRLRKAGVAALAFALIFSLLPAVAFADAVVGETVVTLGADLTPQQRDAILKEMNVDRNVQIVEVTNEEEHRYLGKYVSKATIGTRALSSAKITLAEKGAGITVKTNNITHITETMYANALITAGVKDAEVYVTAPTQVSGTAGLTGILKAFETATDTKISDEQKEVANEEMVRTSELGEKIGDPDKAAQFMMDLKQRMAEEKPETPEEFRNLIINVSNEYNINLSNQDIEQLTQLLQRLSELNIDWGALSDQVKKLRDNLDEILNSDETKGFLETLLDWLASLLDALKQIFSSESA</sequence>
<dbReference type="EMBL" id="FOOK01000007">
    <property type="protein sequence ID" value="SFF88286.1"/>
    <property type="molecule type" value="Genomic_DNA"/>
</dbReference>
<feature type="chain" id="PRO_5011784642" evidence="1">
    <location>
        <begin position="30"/>
        <end position="299"/>
    </location>
</feature>
<dbReference type="RefSeq" id="WP_092036867.1">
    <property type="nucleotide sequence ID" value="NZ_FOOK01000007.1"/>
</dbReference>
<evidence type="ECO:0000256" key="1">
    <source>
        <dbReference type="SAM" id="SignalP"/>
    </source>
</evidence>
<evidence type="ECO:0000313" key="3">
    <source>
        <dbReference type="Proteomes" id="UP000198661"/>
    </source>
</evidence>
<dbReference type="InterPro" id="IPR009343">
    <property type="entry name" value="DUF1002"/>
</dbReference>
<dbReference type="STRING" id="201973.SAMN04488025_107102"/>
<organism evidence="2 3">
    <name type="scientific">Planifilum fulgidum</name>
    <dbReference type="NCBI Taxonomy" id="201973"/>
    <lineage>
        <taxon>Bacteria</taxon>
        <taxon>Bacillati</taxon>
        <taxon>Bacillota</taxon>
        <taxon>Bacilli</taxon>
        <taxon>Bacillales</taxon>
        <taxon>Thermoactinomycetaceae</taxon>
        <taxon>Planifilum</taxon>
    </lineage>
</organism>
<proteinExistence type="predicted"/>
<keyword evidence="1" id="KW-0732">Signal</keyword>
<accession>A0A1I2MFY9</accession>